<organism evidence="9">
    <name type="scientific">Musca domestica</name>
    <name type="common">House fly</name>
    <dbReference type="NCBI Taxonomy" id="7370"/>
    <lineage>
        <taxon>Eukaryota</taxon>
        <taxon>Metazoa</taxon>
        <taxon>Ecdysozoa</taxon>
        <taxon>Arthropoda</taxon>
        <taxon>Hexapoda</taxon>
        <taxon>Insecta</taxon>
        <taxon>Pterygota</taxon>
        <taxon>Neoptera</taxon>
        <taxon>Endopterygota</taxon>
        <taxon>Diptera</taxon>
        <taxon>Brachycera</taxon>
        <taxon>Muscomorpha</taxon>
        <taxon>Muscoidea</taxon>
        <taxon>Muscidae</taxon>
        <taxon>Musca</taxon>
    </lineage>
</organism>
<evidence type="ECO:0000313" key="9">
    <source>
        <dbReference type="EMBL" id="AJS19101.1"/>
    </source>
</evidence>
<evidence type="ECO:0000256" key="1">
    <source>
        <dbReference type="ARBA" id="ARBA00004613"/>
    </source>
</evidence>
<dbReference type="Pfam" id="PF03769">
    <property type="entry name" value="Attacin_C"/>
    <property type="match status" value="1"/>
</dbReference>
<sequence length="67" mass="6911">MAVVFLSGNANTVDVTSGKGNLWKSVADRATSLDLTGGVSKNFGGPLDGQTNKHIGVGCLSHLDFSF</sequence>
<feature type="domain" description="Attacin C-terminal" evidence="8">
    <location>
        <begin position="16"/>
        <end position="59"/>
    </location>
</feature>
<dbReference type="GO" id="GO:0005576">
    <property type="term" value="C:extracellular region"/>
    <property type="evidence" value="ECO:0007669"/>
    <property type="project" value="UniProtKB-SubCell"/>
</dbReference>
<dbReference type="VEuPathDB" id="VectorBase:MDOA016188"/>
<accession>A0A0D3S385</accession>
<keyword evidence="5" id="KW-0399">Innate immunity</keyword>
<name>A0A0D3S385_MUSDO</name>
<evidence type="ECO:0000256" key="5">
    <source>
        <dbReference type="ARBA" id="ARBA00022588"/>
    </source>
</evidence>
<dbReference type="AlphaFoldDB" id="A0A0D3S385"/>
<comment type="subcellular location">
    <subcellularLocation>
        <location evidence="1">Secreted</location>
    </subcellularLocation>
</comment>
<evidence type="ECO:0000256" key="2">
    <source>
        <dbReference type="ARBA" id="ARBA00007550"/>
    </source>
</evidence>
<evidence type="ECO:0000259" key="8">
    <source>
        <dbReference type="Pfam" id="PF03769"/>
    </source>
</evidence>
<evidence type="ECO:0000256" key="7">
    <source>
        <dbReference type="ARBA" id="ARBA00023022"/>
    </source>
</evidence>
<comment type="similarity">
    <text evidence="2">Belongs to the attacin/sarcotoxin-2 family.</text>
</comment>
<keyword evidence="3" id="KW-0964">Secreted</keyword>
<proteinExistence type="evidence at transcript level"/>
<reference evidence="9" key="1">
    <citation type="submission" date="2014-11" db="EMBL/GenBank/DDBJ databases">
        <title>Isolation and molecular characterization of antibacterial gene from the house fly Musca domestica (Diptera: Muscidae).</title>
        <authorList>
            <person name="Mahmoud S."/>
            <person name="Mohamed A."/>
            <person name="Assar A."/>
            <person name="Aboelmahasen M."/>
        </authorList>
    </citation>
    <scope>NUCLEOTIDE SEQUENCE</scope>
    <source>
        <strain evidence="9">F</strain>
        <tissue evidence="9">Hemolymph</tissue>
    </source>
</reference>
<keyword evidence="6" id="KW-0391">Immunity</keyword>
<protein>
    <submittedName>
        <fullName evidence="9">Attacin</fullName>
    </submittedName>
</protein>
<evidence type="ECO:0000256" key="3">
    <source>
        <dbReference type="ARBA" id="ARBA00022525"/>
    </source>
</evidence>
<evidence type="ECO:0000256" key="6">
    <source>
        <dbReference type="ARBA" id="ARBA00022859"/>
    </source>
</evidence>
<feature type="non-terminal residue" evidence="9">
    <location>
        <position position="1"/>
    </location>
</feature>
<keyword evidence="7" id="KW-0044">Antibiotic</keyword>
<keyword evidence="4" id="KW-0929">Antimicrobial</keyword>
<dbReference type="GO" id="GO:0045087">
    <property type="term" value="P:innate immune response"/>
    <property type="evidence" value="ECO:0007669"/>
    <property type="project" value="UniProtKB-KW"/>
</dbReference>
<dbReference type="GO" id="GO:0042742">
    <property type="term" value="P:defense response to bacterium"/>
    <property type="evidence" value="ECO:0007669"/>
    <property type="project" value="UniProtKB-KW"/>
</dbReference>
<dbReference type="InterPro" id="IPR005521">
    <property type="entry name" value="Attacin_C"/>
</dbReference>
<evidence type="ECO:0000256" key="4">
    <source>
        <dbReference type="ARBA" id="ARBA00022529"/>
    </source>
</evidence>
<dbReference type="EMBL" id="KP136751">
    <property type="protein sequence ID" value="AJS19101.1"/>
    <property type="molecule type" value="mRNA"/>
</dbReference>